<reference evidence="2 4" key="1">
    <citation type="journal article" date="2017" name="Front. Immunol.">
        <title>Complete Genome Sequence of Lactobacillus casei LC5, a Potential Probiotics for Atopic Dermatitis.</title>
        <authorList>
            <person name="Kang J."/>
            <person name="Chung W.H."/>
            <person name="Lim T.J."/>
            <person name="Whon T.W."/>
            <person name="Lim S."/>
            <person name="Nam Y.D."/>
        </authorList>
    </citation>
    <scope>NUCLEOTIDE SEQUENCE [LARGE SCALE GENOMIC DNA]</scope>
    <source>
        <strain evidence="2 4">LC5</strain>
    </source>
</reference>
<dbReference type="GO" id="GO:0006950">
    <property type="term" value="P:response to stress"/>
    <property type="evidence" value="ECO:0007669"/>
    <property type="project" value="TreeGrafter"/>
</dbReference>
<feature type="domain" description="HTH marR-type" evidence="1">
    <location>
        <begin position="4"/>
        <end position="134"/>
    </location>
</feature>
<dbReference type="Pfam" id="PF12802">
    <property type="entry name" value="MarR_2"/>
    <property type="match status" value="1"/>
</dbReference>
<dbReference type="SUPFAM" id="SSF46785">
    <property type="entry name" value="Winged helix' DNA-binding domain"/>
    <property type="match status" value="1"/>
</dbReference>
<keyword evidence="5" id="KW-1185">Reference proteome</keyword>
<dbReference type="InterPro" id="IPR039422">
    <property type="entry name" value="MarR/SlyA-like"/>
</dbReference>
<sequence>MQTESNISGLIYQLAKLQKYFLNQHLSDLDLNSDQAKVLTFVAAHPGTNQRQISIDLSRGPASVSNLVKRLIQQGLLEKRMAPHSDRERQLFLTEAGKAAATEVHELFQVLEKAFATNVKDPEALTQTLKQLLVALQVRPIKGHSYNYQIRG</sequence>
<dbReference type="InterPro" id="IPR036388">
    <property type="entry name" value="WH-like_DNA-bd_sf"/>
</dbReference>
<dbReference type="AlphaFoldDB" id="A0AAN1KEQ4"/>
<dbReference type="GO" id="GO:0003700">
    <property type="term" value="F:DNA-binding transcription factor activity"/>
    <property type="evidence" value="ECO:0007669"/>
    <property type="project" value="InterPro"/>
</dbReference>
<evidence type="ECO:0000313" key="4">
    <source>
        <dbReference type="Proteomes" id="UP000195609"/>
    </source>
</evidence>
<protein>
    <submittedName>
        <fullName evidence="2">MarR family transcriptional regulator</fullName>
    </submittedName>
    <submittedName>
        <fullName evidence="3">MarR family winged helix-turn-helix transcriptional regulator</fullName>
    </submittedName>
</protein>
<dbReference type="Gene3D" id="1.10.10.10">
    <property type="entry name" value="Winged helix-like DNA-binding domain superfamily/Winged helix DNA-binding domain"/>
    <property type="match status" value="1"/>
</dbReference>
<reference evidence="3 5" key="2">
    <citation type="submission" date="2023-09" db="EMBL/GenBank/DDBJ databases">
        <title>Genomic characteristic of L. casei group strains isolated from clinical sources.</title>
        <authorList>
            <person name="Jarocki P."/>
        </authorList>
    </citation>
    <scope>NUCLEOTIDE SEQUENCE [LARGE SCALE GENOMIC DNA]</scope>
    <source>
        <strain evidence="3 5">LMG 24099</strain>
    </source>
</reference>
<dbReference type="EMBL" id="CP017065">
    <property type="protein sequence ID" value="ARY92078.1"/>
    <property type="molecule type" value="Genomic_DNA"/>
</dbReference>
<dbReference type="RefSeq" id="WP_087912555.1">
    <property type="nucleotide sequence ID" value="NZ_CP017065.1"/>
</dbReference>
<dbReference type="PROSITE" id="PS50995">
    <property type="entry name" value="HTH_MARR_2"/>
    <property type="match status" value="1"/>
</dbReference>
<proteinExistence type="predicted"/>
<evidence type="ECO:0000313" key="5">
    <source>
        <dbReference type="Proteomes" id="UP001303564"/>
    </source>
</evidence>
<dbReference type="InterPro" id="IPR000835">
    <property type="entry name" value="HTH_MarR-typ"/>
</dbReference>
<dbReference type="PANTHER" id="PTHR33164">
    <property type="entry name" value="TRANSCRIPTIONAL REGULATOR, MARR FAMILY"/>
    <property type="match status" value="1"/>
</dbReference>
<dbReference type="PANTHER" id="PTHR33164:SF103">
    <property type="entry name" value="REGULATORY PROTEIN MARR"/>
    <property type="match status" value="1"/>
</dbReference>
<accession>A0AAN1KEQ4</accession>
<dbReference type="Proteomes" id="UP000195609">
    <property type="component" value="Chromosome"/>
</dbReference>
<gene>
    <name evidence="2" type="ORF">BGL52_10075</name>
    <name evidence="3" type="ORF">RWA16_09855</name>
</gene>
<evidence type="ECO:0000313" key="3">
    <source>
        <dbReference type="EMBL" id="WNX26717.1"/>
    </source>
</evidence>
<dbReference type="Proteomes" id="UP001303564">
    <property type="component" value="Chromosome"/>
</dbReference>
<dbReference type="EMBL" id="CP136128">
    <property type="protein sequence ID" value="WNX26717.1"/>
    <property type="molecule type" value="Genomic_DNA"/>
</dbReference>
<dbReference type="SMART" id="SM00347">
    <property type="entry name" value="HTH_MARR"/>
    <property type="match status" value="1"/>
</dbReference>
<name>A0AAN1KEQ4_LACCA</name>
<evidence type="ECO:0000313" key="2">
    <source>
        <dbReference type="EMBL" id="ARY92078.1"/>
    </source>
</evidence>
<dbReference type="InterPro" id="IPR036390">
    <property type="entry name" value="WH_DNA-bd_sf"/>
</dbReference>
<evidence type="ECO:0000259" key="1">
    <source>
        <dbReference type="PROSITE" id="PS50995"/>
    </source>
</evidence>
<organism evidence="2 4">
    <name type="scientific">Lacticaseibacillus casei</name>
    <name type="common">Lactobacillus casei</name>
    <dbReference type="NCBI Taxonomy" id="1582"/>
    <lineage>
        <taxon>Bacteria</taxon>
        <taxon>Bacillati</taxon>
        <taxon>Bacillota</taxon>
        <taxon>Bacilli</taxon>
        <taxon>Lactobacillales</taxon>
        <taxon>Lactobacillaceae</taxon>
        <taxon>Lacticaseibacillus</taxon>
    </lineage>
</organism>